<evidence type="ECO:0000259" key="1">
    <source>
        <dbReference type="Pfam" id="PF06924"/>
    </source>
</evidence>
<name>A0A2K8QHT1_9GAMM</name>
<organism evidence="2 3">
    <name type="scientific">Dickeya fangzhongdai</name>
    <dbReference type="NCBI Taxonomy" id="1778540"/>
    <lineage>
        <taxon>Bacteria</taxon>
        <taxon>Pseudomonadati</taxon>
        <taxon>Pseudomonadota</taxon>
        <taxon>Gammaproteobacteria</taxon>
        <taxon>Enterobacterales</taxon>
        <taxon>Pectobacteriaceae</taxon>
        <taxon>Dickeya</taxon>
    </lineage>
</organism>
<dbReference type="Gene3D" id="1.10.3530.10">
    <property type="entry name" value="Api92-like"/>
    <property type="match status" value="1"/>
</dbReference>
<dbReference type="KEGG" id="dfn:CVE23_03135"/>
<dbReference type="Gene3D" id="3.30.70.1270">
    <property type="entry name" value="Api92-like domains"/>
    <property type="match status" value="1"/>
</dbReference>
<dbReference type="Proteomes" id="UP000231901">
    <property type="component" value="Chromosome"/>
</dbReference>
<dbReference type="Pfam" id="PF06924">
    <property type="entry name" value="DUF1281"/>
    <property type="match status" value="1"/>
</dbReference>
<proteinExistence type="predicted"/>
<evidence type="ECO:0000313" key="3">
    <source>
        <dbReference type="Proteomes" id="UP000231901"/>
    </source>
</evidence>
<evidence type="ECO:0000313" key="2">
    <source>
        <dbReference type="EMBL" id="ATZ93056.1"/>
    </source>
</evidence>
<feature type="domain" description="DUF1281" evidence="1">
    <location>
        <begin position="30"/>
        <end position="205"/>
    </location>
</feature>
<accession>A0A2K8QHT1</accession>
<dbReference type="EMBL" id="CP025003">
    <property type="protein sequence ID" value="ATZ93056.1"/>
    <property type="molecule type" value="Genomic_DNA"/>
</dbReference>
<sequence>MFEWCENRLDITGKSVCLDVFQQWVVGNCTPHYRHAIQQSIQLFLAGCAGILKPVKSTVYPPYPGLISHGIGSSSTQNQAFEQWLGLLQKDAVLNDDTIRSIERIYHQSGIGAVKWENVPLVSRGIISDILVRQYEQWFGLVGIDDIDVATCWERLMAFPDYAQPCDMLLVLPTRLATELNGNGELLTGISGTLNLYSRLFGMEWPVGQKVRYSREGISSLTVLFDSPRFSPSGDLIAVLSRTFDCLIQHTYIEPGTTVHRYDSYDQGEHVGSGTLLPESDVRPVLYLVNDDTPTGPTPAGMAVGQ</sequence>
<dbReference type="SUPFAM" id="SSF160940">
    <property type="entry name" value="Api92-like"/>
    <property type="match status" value="1"/>
</dbReference>
<dbReference type="AlphaFoldDB" id="A0A2K8QHT1"/>
<dbReference type="GeneID" id="66563335"/>
<dbReference type="InterPro" id="IPR009694">
    <property type="entry name" value="DUF1281"/>
</dbReference>
<dbReference type="InterPro" id="IPR023136">
    <property type="entry name" value="Api92-like_dom_sf"/>
</dbReference>
<keyword evidence="3" id="KW-1185">Reference proteome</keyword>
<gene>
    <name evidence="2" type="ORF">CVE23_03135</name>
</gene>
<reference evidence="3" key="1">
    <citation type="journal article" date="2018" name="Genome Announc.">
        <title>Complete genome sequence of a Dickeya fangzhongdai type strain causing bleeding canker of pear tree trunks.</title>
        <authorList>
            <person name="Zhao Y."/>
            <person name="Tian Y."/>
            <person name="Li X."/>
            <person name="Hu B."/>
        </authorList>
    </citation>
    <scope>NUCLEOTIDE SEQUENCE [LARGE SCALE GENOMIC DNA]</scope>
    <source>
        <strain evidence="3">DSM 101947</strain>
    </source>
</reference>
<protein>
    <recommendedName>
        <fullName evidence="1">DUF1281 domain-containing protein</fullName>
    </recommendedName>
</protein>
<dbReference type="RefSeq" id="WP_100848878.1">
    <property type="nucleotide sequence ID" value="NZ_BMJF01000003.1"/>
</dbReference>